<keyword evidence="1" id="KW-0472">Membrane</keyword>
<accession>A0A6M1REE1</accession>
<protein>
    <recommendedName>
        <fullName evidence="4">Phage shock protein B</fullName>
    </recommendedName>
</protein>
<feature type="transmembrane region" description="Helical" evidence="1">
    <location>
        <begin position="6"/>
        <end position="25"/>
    </location>
</feature>
<proteinExistence type="predicted"/>
<evidence type="ECO:0000313" key="3">
    <source>
        <dbReference type="Proteomes" id="UP000473008"/>
    </source>
</evidence>
<evidence type="ECO:0008006" key="4">
    <source>
        <dbReference type="Google" id="ProtNLM"/>
    </source>
</evidence>
<name>A0A6M1REE1_9GAMM</name>
<keyword evidence="3" id="KW-1185">Reference proteome</keyword>
<keyword evidence="1" id="KW-0812">Transmembrane</keyword>
<gene>
    <name evidence="2" type="ORF">G5S52_09135</name>
</gene>
<dbReference type="Proteomes" id="UP000473008">
    <property type="component" value="Unassembled WGS sequence"/>
</dbReference>
<evidence type="ECO:0000313" key="2">
    <source>
        <dbReference type="EMBL" id="NGN97822.1"/>
    </source>
</evidence>
<keyword evidence="1" id="KW-1133">Transmembrane helix</keyword>
<dbReference type="RefSeq" id="WP_165012938.1">
    <property type="nucleotide sequence ID" value="NZ_JAALDL010000005.1"/>
</dbReference>
<dbReference type="AlphaFoldDB" id="A0A6M1REE1"/>
<dbReference type="EMBL" id="JAALDL010000005">
    <property type="protein sequence ID" value="NGN97822.1"/>
    <property type="molecule type" value="Genomic_DNA"/>
</dbReference>
<evidence type="ECO:0000256" key="1">
    <source>
        <dbReference type="SAM" id="Phobius"/>
    </source>
</evidence>
<organism evidence="2 3">
    <name type="scientific">Grimontia sedimenti</name>
    <dbReference type="NCBI Taxonomy" id="2711294"/>
    <lineage>
        <taxon>Bacteria</taxon>
        <taxon>Pseudomonadati</taxon>
        <taxon>Pseudomonadota</taxon>
        <taxon>Gammaproteobacteria</taxon>
        <taxon>Vibrionales</taxon>
        <taxon>Vibrionaceae</taxon>
        <taxon>Grimontia</taxon>
    </lineage>
</organism>
<comment type="caution">
    <text evidence="2">The sequence shown here is derived from an EMBL/GenBank/DDBJ whole genome shotgun (WGS) entry which is preliminary data.</text>
</comment>
<sequence length="78" mass="8891">MVEPFLSIVVIVAIVVTARTIRGYIAYRAQIHELQIAQNENNSDVLSTHVKQLESRIEVLEKLVTDQGYELDKKIRAL</sequence>
<reference evidence="2 3" key="1">
    <citation type="submission" date="2020-02" db="EMBL/GenBank/DDBJ databases">
        <title>The draft genome of Grimontia sedimenta sp. nov., isolated from benthic sediments near coral reefs south of Kuwait.</title>
        <authorList>
            <person name="Mahmoud H.M."/>
            <person name="Jose L."/>
            <person name="Eapen S."/>
        </authorList>
    </citation>
    <scope>NUCLEOTIDE SEQUENCE [LARGE SCALE GENOMIC DNA]</scope>
    <source>
        <strain evidence="2 3">S25</strain>
    </source>
</reference>